<dbReference type="Pfam" id="PF05433">
    <property type="entry name" value="Rick_17kDa_Anti"/>
    <property type="match status" value="1"/>
</dbReference>
<comment type="similarity">
    <text evidence="2">Belongs to the rickettsiale 17 kDa surface antigen family.</text>
</comment>
<dbReference type="EMBL" id="VOQQ01000001">
    <property type="protein sequence ID" value="TXC63167.1"/>
    <property type="molecule type" value="Genomic_DNA"/>
</dbReference>
<feature type="domain" description="Glycine zipper 2TM" evidence="7">
    <location>
        <begin position="128"/>
        <end position="167"/>
    </location>
</feature>
<evidence type="ECO:0000259" key="7">
    <source>
        <dbReference type="Pfam" id="PF05433"/>
    </source>
</evidence>
<protein>
    <recommendedName>
        <fullName evidence="3">17 kDa surface antigen</fullName>
    </recommendedName>
</protein>
<dbReference type="Proteomes" id="UP000321249">
    <property type="component" value="Unassembled WGS sequence"/>
</dbReference>
<evidence type="ECO:0000313" key="8">
    <source>
        <dbReference type="EMBL" id="TXC63167.1"/>
    </source>
</evidence>
<evidence type="ECO:0000256" key="5">
    <source>
        <dbReference type="ARBA" id="ARBA00023288"/>
    </source>
</evidence>
<evidence type="ECO:0000256" key="6">
    <source>
        <dbReference type="SAM" id="SignalP"/>
    </source>
</evidence>
<feature type="signal peptide" evidence="6">
    <location>
        <begin position="1"/>
        <end position="26"/>
    </location>
</feature>
<evidence type="ECO:0000256" key="3">
    <source>
        <dbReference type="ARBA" id="ARBA00015281"/>
    </source>
</evidence>
<evidence type="ECO:0000256" key="1">
    <source>
        <dbReference type="ARBA" id="ARBA00004459"/>
    </source>
</evidence>
<comment type="subcellular location">
    <subcellularLocation>
        <location evidence="1">Cell outer membrane</location>
        <topology evidence="1">Lipid-anchor</topology>
    </subcellularLocation>
</comment>
<dbReference type="OrthoDB" id="7429177at2"/>
<keyword evidence="4" id="KW-0472">Membrane</keyword>
<organism evidence="8 9">
    <name type="scientific">Allosphingosinicella ginsenosidimutans</name>
    <dbReference type="NCBI Taxonomy" id="1176539"/>
    <lineage>
        <taxon>Bacteria</taxon>
        <taxon>Pseudomonadati</taxon>
        <taxon>Pseudomonadota</taxon>
        <taxon>Alphaproteobacteria</taxon>
        <taxon>Sphingomonadales</taxon>
        <taxon>Sphingomonadaceae</taxon>
        <taxon>Allosphingosinicella</taxon>
    </lineage>
</organism>
<gene>
    <name evidence="8" type="ORF">FRZ32_05530</name>
</gene>
<dbReference type="AlphaFoldDB" id="A0A5C6TS49"/>
<name>A0A5C6TS49_9SPHN</name>
<comment type="caution">
    <text evidence="8">The sequence shown here is derived from an EMBL/GenBank/DDBJ whole genome shotgun (WGS) entry which is preliminary data.</text>
</comment>
<reference evidence="8 9" key="1">
    <citation type="journal article" date="2015" name="J. Microbiol.">
        <title>Sphingosinicella ginsenosidimutans sp. nov., with ginsenoside converting activity.</title>
        <authorList>
            <person name="Kim J.K."/>
            <person name="Kang M.S."/>
            <person name="Park S.C."/>
            <person name="Kim K.M."/>
            <person name="Choi K."/>
            <person name="Yoon M.H."/>
            <person name="Im W.T."/>
        </authorList>
    </citation>
    <scope>NUCLEOTIDE SEQUENCE [LARGE SCALE GENOMIC DNA]</scope>
    <source>
        <strain evidence="8 9">BS-11</strain>
    </source>
</reference>
<evidence type="ECO:0000256" key="4">
    <source>
        <dbReference type="ARBA" id="ARBA00023136"/>
    </source>
</evidence>
<keyword evidence="6" id="KW-0732">Signal</keyword>
<feature type="chain" id="PRO_5023084234" description="17 kDa surface antigen" evidence="6">
    <location>
        <begin position="27"/>
        <end position="175"/>
    </location>
</feature>
<accession>A0A5C6TS49</accession>
<sequence>MRSLILALAATTGVAAALPLAAPADAQGRNEREARQDCRRDLRNADNRREYNRELRDCRRDIAQARNRDWRTYNRYDWNRPPSGGYYYADQYYRDGRYYRERRLTRNDRIYRGRDGRYYCRRPDGTTGLIVGAAVGGLIGNAVDNGRSSLLGTLIGAAAGGALGREVERGSVRCR</sequence>
<evidence type="ECO:0000313" key="9">
    <source>
        <dbReference type="Proteomes" id="UP000321249"/>
    </source>
</evidence>
<dbReference type="GO" id="GO:0009279">
    <property type="term" value="C:cell outer membrane"/>
    <property type="evidence" value="ECO:0007669"/>
    <property type="project" value="UniProtKB-SubCell"/>
</dbReference>
<keyword evidence="9" id="KW-1185">Reference proteome</keyword>
<keyword evidence="5" id="KW-0449">Lipoprotein</keyword>
<dbReference type="RefSeq" id="WP_147042579.1">
    <property type="nucleotide sequence ID" value="NZ_BAABIR010000005.1"/>
</dbReference>
<proteinExistence type="inferred from homology"/>
<dbReference type="PANTHER" id="PTHR35603:SF2">
    <property type="entry name" value="OUTER MEMBRANE LIPOPROTEIN"/>
    <property type="match status" value="1"/>
</dbReference>
<dbReference type="InterPro" id="IPR051407">
    <property type="entry name" value="Bact_OM_lipoprot/Surf_antigen"/>
</dbReference>
<dbReference type="InterPro" id="IPR008816">
    <property type="entry name" value="Gly_zipper_2TM_dom"/>
</dbReference>
<evidence type="ECO:0000256" key="2">
    <source>
        <dbReference type="ARBA" id="ARBA00008681"/>
    </source>
</evidence>
<dbReference type="PANTHER" id="PTHR35603">
    <property type="match status" value="1"/>
</dbReference>